<dbReference type="GO" id="GO:0032981">
    <property type="term" value="P:mitochondrial respiratory chain complex I assembly"/>
    <property type="evidence" value="ECO:0007669"/>
    <property type="project" value="TreeGrafter"/>
</dbReference>
<proteinExistence type="inferred from homology"/>
<dbReference type="EMBL" id="AAGW02003442">
    <property type="status" value="NOT_ANNOTATED_CDS"/>
    <property type="molecule type" value="Genomic_DNA"/>
</dbReference>
<evidence type="ECO:0000256" key="13">
    <source>
        <dbReference type="ARBA" id="ARBA00031368"/>
    </source>
</evidence>
<evidence type="ECO:0000256" key="6">
    <source>
        <dbReference type="ARBA" id="ARBA00022448"/>
    </source>
</evidence>
<keyword evidence="10" id="KW-0249">Electron transport</keyword>
<dbReference type="STRING" id="9986.ENSOCUP00000016706"/>
<reference evidence="15" key="2">
    <citation type="submission" date="2025-08" db="UniProtKB">
        <authorList>
            <consortium name="Ensembl"/>
        </authorList>
    </citation>
    <scope>IDENTIFICATION</scope>
    <source>
        <strain evidence="15">Thorbecke</strain>
    </source>
</reference>
<dbReference type="SMR" id="G1TID7"/>
<dbReference type="PANTHER" id="PTHR15223:SF1">
    <property type="entry name" value="NADH DEHYDROGENASE [UBIQUINONE] 1 BETA SUBCOMPLEX SUBUNIT 2, MITOCHONDRIAL"/>
    <property type="match status" value="1"/>
</dbReference>
<accession>G1TID7</accession>
<evidence type="ECO:0000256" key="11">
    <source>
        <dbReference type="ARBA" id="ARBA00023128"/>
    </source>
</evidence>
<protein>
    <recommendedName>
        <fullName evidence="5">NADH dehydrogenase [ubiquinone] 1 beta subcomplex subunit 2, mitochondrial</fullName>
    </recommendedName>
    <alternativeName>
        <fullName evidence="13">Complex I-AGGG</fullName>
    </alternativeName>
    <alternativeName>
        <fullName evidence="14">NADH-ubiquinone oxidoreductase AGGG subunit</fullName>
    </alternativeName>
</protein>
<dbReference type="InterPro" id="IPR026627">
    <property type="entry name" value="NDUFB2_animal"/>
</dbReference>
<keyword evidence="8" id="KW-0999">Mitochondrion inner membrane</keyword>
<comment type="similarity">
    <text evidence="3">Belongs to the complex I NDUFB2 subunit family.</text>
</comment>
<keyword evidence="9" id="KW-0809">Transit peptide</keyword>
<keyword evidence="16" id="KW-1185">Reference proteome</keyword>
<evidence type="ECO:0000256" key="1">
    <source>
        <dbReference type="ARBA" id="ARBA00003195"/>
    </source>
</evidence>
<evidence type="ECO:0000256" key="12">
    <source>
        <dbReference type="ARBA" id="ARBA00023136"/>
    </source>
</evidence>
<dbReference type="GO" id="GO:0045271">
    <property type="term" value="C:respiratory chain complex I"/>
    <property type="evidence" value="ECO:0007669"/>
    <property type="project" value="InterPro"/>
</dbReference>
<reference evidence="15 16" key="1">
    <citation type="journal article" date="2011" name="Nature">
        <title>A high-resolution map of human evolutionary constraint using 29 mammals.</title>
        <authorList>
            <person name="Lindblad-Toh K."/>
            <person name="Garber M."/>
            <person name="Zuk O."/>
            <person name="Lin M.F."/>
            <person name="Parker B.J."/>
            <person name="Washietl S."/>
            <person name="Kheradpour P."/>
            <person name="Ernst J."/>
            <person name="Jordan G."/>
            <person name="Mauceli E."/>
            <person name="Ward L.D."/>
            <person name="Lowe C.B."/>
            <person name="Holloway A.K."/>
            <person name="Clamp M."/>
            <person name="Gnerre S."/>
            <person name="Alfoldi J."/>
            <person name="Beal K."/>
            <person name="Chang J."/>
            <person name="Clawson H."/>
            <person name="Cuff J."/>
            <person name="Di Palma F."/>
            <person name="Fitzgerald S."/>
            <person name="Flicek P."/>
            <person name="Guttman M."/>
            <person name="Hubisz M.J."/>
            <person name="Jaffe D.B."/>
            <person name="Jungreis I."/>
            <person name="Kent W.J."/>
            <person name="Kostka D."/>
            <person name="Lara M."/>
            <person name="Martins A.L."/>
            <person name="Massingham T."/>
            <person name="Moltke I."/>
            <person name="Raney B.J."/>
            <person name="Rasmussen M.D."/>
            <person name="Robinson J."/>
            <person name="Stark A."/>
            <person name="Vilella A.J."/>
            <person name="Wen J."/>
            <person name="Xie X."/>
            <person name="Zody M.C."/>
            <person name="Baldwin J."/>
            <person name="Bloom T."/>
            <person name="Chin C.W."/>
            <person name="Heiman D."/>
            <person name="Nicol R."/>
            <person name="Nusbaum C."/>
            <person name="Young S."/>
            <person name="Wilkinson J."/>
            <person name="Worley K.C."/>
            <person name="Kovar C.L."/>
            <person name="Muzny D.M."/>
            <person name="Gibbs R.A."/>
            <person name="Cree A."/>
            <person name="Dihn H.H."/>
            <person name="Fowler G."/>
            <person name="Jhangiani S."/>
            <person name="Joshi V."/>
            <person name="Lee S."/>
            <person name="Lewis L.R."/>
            <person name="Nazareth L.V."/>
            <person name="Okwuonu G."/>
            <person name="Santibanez J."/>
            <person name="Warren W.C."/>
            <person name="Mardis E.R."/>
            <person name="Weinstock G.M."/>
            <person name="Wilson R.K."/>
            <person name="Delehaunty K."/>
            <person name="Dooling D."/>
            <person name="Fronik C."/>
            <person name="Fulton L."/>
            <person name="Fulton B."/>
            <person name="Graves T."/>
            <person name="Minx P."/>
            <person name="Sodergren E."/>
            <person name="Birney E."/>
            <person name="Margulies E.H."/>
            <person name="Herrero J."/>
            <person name="Green E.D."/>
            <person name="Haussler D."/>
            <person name="Siepel A."/>
            <person name="Goldman N."/>
            <person name="Pollard K.S."/>
            <person name="Pedersen J.S."/>
            <person name="Lander E.S."/>
            <person name="Kellis M."/>
        </authorList>
    </citation>
    <scope>NUCLEOTIDE SEQUENCE [LARGE SCALE GENOMIC DNA]</scope>
    <source>
        <strain evidence="15 16">Thorbecke inbred</strain>
    </source>
</reference>
<dbReference type="AlphaFoldDB" id="G1TID7"/>
<dbReference type="GeneTree" id="ENSGT01050000245630"/>
<evidence type="ECO:0000256" key="14">
    <source>
        <dbReference type="ARBA" id="ARBA00031736"/>
    </source>
</evidence>
<dbReference type="Ensembl" id="ENSOCUT00000029302.2">
    <property type="protein sequence ID" value="ENSOCUP00000016706.2"/>
    <property type="gene ID" value="ENSOCUG00000024927.2"/>
</dbReference>
<evidence type="ECO:0000313" key="15">
    <source>
        <dbReference type="Ensembl" id="ENSOCUP00000016706.2"/>
    </source>
</evidence>
<dbReference type="eggNOG" id="ENOG502S524">
    <property type="taxonomic scope" value="Eukaryota"/>
</dbReference>
<keyword evidence="6" id="KW-0813">Transport</keyword>
<evidence type="ECO:0000256" key="5">
    <source>
        <dbReference type="ARBA" id="ARBA00014585"/>
    </source>
</evidence>
<comment type="subcellular location">
    <subcellularLocation>
        <location evidence="2">Mitochondrion inner membrane</location>
        <topology evidence="2">Peripheral membrane protein</topology>
        <orientation evidence="2">Matrix side</orientation>
    </subcellularLocation>
</comment>
<evidence type="ECO:0000256" key="3">
    <source>
        <dbReference type="ARBA" id="ARBA00005923"/>
    </source>
</evidence>
<keyword evidence="11" id="KW-0496">Mitochondrion</keyword>
<sequence length="74" mass="8526">SHLGVRHAGGSVHTEPQHRQFPQLTRCQVCSATMRFWIPWRFWHDSDAALGQFLYPDPARWPDEEVGVLPGDED</sequence>
<dbReference type="Bgee" id="ENSOCUG00000024927">
    <property type="expression patterns" value="Expressed in testis and 3 other cell types or tissues"/>
</dbReference>
<dbReference type="Pfam" id="PF14813">
    <property type="entry name" value="NADH_B2"/>
    <property type="match status" value="1"/>
</dbReference>
<evidence type="ECO:0000256" key="2">
    <source>
        <dbReference type="ARBA" id="ARBA00004443"/>
    </source>
</evidence>
<evidence type="ECO:0000256" key="7">
    <source>
        <dbReference type="ARBA" id="ARBA00022660"/>
    </source>
</evidence>
<organism evidence="15 16">
    <name type="scientific">Oryctolagus cuniculus</name>
    <name type="common">Rabbit</name>
    <dbReference type="NCBI Taxonomy" id="9986"/>
    <lineage>
        <taxon>Eukaryota</taxon>
        <taxon>Metazoa</taxon>
        <taxon>Chordata</taxon>
        <taxon>Craniata</taxon>
        <taxon>Vertebrata</taxon>
        <taxon>Euteleostomi</taxon>
        <taxon>Mammalia</taxon>
        <taxon>Eutheria</taxon>
        <taxon>Euarchontoglires</taxon>
        <taxon>Glires</taxon>
        <taxon>Lagomorpha</taxon>
        <taxon>Leporidae</taxon>
        <taxon>Oryctolagus</taxon>
    </lineage>
</organism>
<dbReference type="InParanoid" id="G1TID7"/>
<dbReference type="PANTHER" id="PTHR15223">
    <property type="entry name" value="NADH-UBIQUINONE OXIDOREDUCTASE AGGG SUBUNIT"/>
    <property type="match status" value="1"/>
</dbReference>
<evidence type="ECO:0000256" key="10">
    <source>
        <dbReference type="ARBA" id="ARBA00022982"/>
    </source>
</evidence>
<comment type="function">
    <text evidence="1">Accessory subunit of the mitochondrial membrane respiratory chain NADH dehydrogenase (Complex I), that is believed not to be involved in catalysis. Complex I functions in the transfer of electrons from NADH to the respiratory chain. The immediate electron acceptor for the enzyme is believed to be ubiquinone.</text>
</comment>
<comment type="subunit">
    <text evidence="4">Complex I is composed of 45 different subunits.</text>
</comment>
<dbReference type="HOGENOM" id="CLU_177133_1_0_1"/>
<dbReference type="PaxDb" id="9986-ENSOCUP00000016706"/>
<dbReference type="GO" id="GO:0005743">
    <property type="term" value="C:mitochondrial inner membrane"/>
    <property type="evidence" value="ECO:0007669"/>
    <property type="project" value="UniProtKB-SubCell"/>
</dbReference>
<evidence type="ECO:0000313" key="16">
    <source>
        <dbReference type="Proteomes" id="UP000001811"/>
    </source>
</evidence>
<evidence type="ECO:0000256" key="9">
    <source>
        <dbReference type="ARBA" id="ARBA00022946"/>
    </source>
</evidence>
<keyword evidence="12" id="KW-0472">Membrane</keyword>
<evidence type="ECO:0000256" key="4">
    <source>
        <dbReference type="ARBA" id="ARBA00011533"/>
    </source>
</evidence>
<keyword evidence="7" id="KW-0679">Respiratory chain</keyword>
<reference evidence="15" key="3">
    <citation type="submission" date="2025-09" db="UniProtKB">
        <authorList>
            <consortium name="Ensembl"/>
        </authorList>
    </citation>
    <scope>IDENTIFICATION</scope>
    <source>
        <strain evidence="15">Thorbecke</strain>
    </source>
</reference>
<evidence type="ECO:0000256" key="8">
    <source>
        <dbReference type="ARBA" id="ARBA00022792"/>
    </source>
</evidence>
<dbReference type="Proteomes" id="UP000001811">
    <property type="component" value="Chromosome 7"/>
</dbReference>
<name>G1TID7_RABIT</name>